<evidence type="ECO:0000313" key="5">
    <source>
        <dbReference type="EMBL" id="KAK1646825.1"/>
    </source>
</evidence>
<dbReference type="AlphaFoldDB" id="A0AAD8S7T0"/>
<dbReference type="PANTHER" id="PTHR11461:SF385">
    <property type="entry name" value="SERPIN DOMAIN-CONTAINING PROTEIN"/>
    <property type="match status" value="1"/>
</dbReference>
<dbReference type="InterPro" id="IPR042185">
    <property type="entry name" value="Serpin_sf_2"/>
</dbReference>
<dbReference type="Gene3D" id="3.30.497.10">
    <property type="entry name" value="Antithrombin, subunit I, domain 2"/>
    <property type="match status" value="1"/>
</dbReference>
<dbReference type="InterPro" id="IPR023796">
    <property type="entry name" value="Serpin_dom"/>
</dbReference>
<dbReference type="EMBL" id="JAUUTY010000004">
    <property type="protein sequence ID" value="KAK1646825.1"/>
    <property type="molecule type" value="Genomic_DNA"/>
</dbReference>
<dbReference type="InterPro" id="IPR000215">
    <property type="entry name" value="Serpin_fam"/>
</dbReference>
<dbReference type="Proteomes" id="UP001231189">
    <property type="component" value="Unassembled WGS sequence"/>
</dbReference>
<reference evidence="5" key="1">
    <citation type="submission" date="2023-07" db="EMBL/GenBank/DDBJ databases">
        <title>A chromosome-level genome assembly of Lolium multiflorum.</title>
        <authorList>
            <person name="Chen Y."/>
            <person name="Copetti D."/>
            <person name="Kolliker R."/>
            <person name="Studer B."/>
        </authorList>
    </citation>
    <scope>NUCLEOTIDE SEQUENCE</scope>
    <source>
        <strain evidence="5">02402/16</strain>
        <tissue evidence="5">Leaf</tissue>
    </source>
</reference>
<dbReference type="SMART" id="SM00093">
    <property type="entry name" value="SERPIN"/>
    <property type="match status" value="1"/>
</dbReference>
<name>A0AAD8S7T0_LOLMU</name>
<proteinExistence type="inferred from homology"/>
<dbReference type="InterPro" id="IPR036186">
    <property type="entry name" value="Serpin_sf"/>
</dbReference>
<dbReference type="Gene3D" id="2.10.310.10">
    <property type="entry name" value="Serpins superfamily"/>
    <property type="match status" value="1"/>
</dbReference>
<gene>
    <name evidence="5" type="ORF">QYE76_064630</name>
</gene>
<evidence type="ECO:0000256" key="2">
    <source>
        <dbReference type="RuleBase" id="RU000411"/>
    </source>
</evidence>
<feature type="compositionally biased region" description="Polar residues" evidence="3">
    <location>
        <begin position="308"/>
        <end position="317"/>
    </location>
</feature>
<dbReference type="PANTHER" id="PTHR11461">
    <property type="entry name" value="SERINE PROTEASE INHIBITOR, SERPIN"/>
    <property type="match status" value="1"/>
</dbReference>
<protein>
    <recommendedName>
        <fullName evidence="4">Serpin domain-containing protein</fullName>
    </recommendedName>
</protein>
<keyword evidence="6" id="KW-1185">Reference proteome</keyword>
<dbReference type="Gene3D" id="6.20.40.10">
    <property type="match status" value="1"/>
</dbReference>
<evidence type="ECO:0000313" key="6">
    <source>
        <dbReference type="Proteomes" id="UP001231189"/>
    </source>
</evidence>
<feature type="region of interest" description="Disordered" evidence="3">
    <location>
        <begin position="298"/>
        <end position="317"/>
    </location>
</feature>
<dbReference type="Pfam" id="PF00079">
    <property type="entry name" value="Serpin"/>
    <property type="match status" value="2"/>
</dbReference>
<dbReference type="GO" id="GO:0004867">
    <property type="term" value="F:serine-type endopeptidase inhibitor activity"/>
    <property type="evidence" value="ECO:0007669"/>
    <property type="project" value="InterPro"/>
</dbReference>
<organism evidence="5 6">
    <name type="scientific">Lolium multiflorum</name>
    <name type="common">Italian ryegrass</name>
    <name type="synonym">Lolium perenne subsp. multiflorum</name>
    <dbReference type="NCBI Taxonomy" id="4521"/>
    <lineage>
        <taxon>Eukaryota</taxon>
        <taxon>Viridiplantae</taxon>
        <taxon>Streptophyta</taxon>
        <taxon>Embryophyta</taxon>
        <taxon>Tracheophyta</taxon>
        <taxon>Spermatophyta</taxon>
        <taxon>Magnoliopsida</taxon>
        <taxon>Liliopsida</taxon>
        <taxon>Poales</taxon>
        <taxon>Poaceae</taxon>
        <taxon>BOP clade</taxon>
        <taxon>Pooideae</taxon>
        <taxon>Poodae</taxon>
        <taxon>Poeae</taxon>
        <taxon>Poeae Chloroplast Group 2 (Poeae type)</taxon>
        <taxon>Loliodinae</taxon>
        <taxon>Loliinae</taxon>
        <taxon>Lolium</taxon>
    </lineage>
</organism>
<comment type="caution">
    <text evidence="5">The sequence shown here is derived from an EMBL/GenBank/DDBJ whole genome shotgun (WGS) entry which is preliminary data.</text>
</comment>
<evidence type="ECO:0000256" key="3">
    <source>
        <dbReference type="SAM" id="MobiDB-lite"/>
    </source>
</evidence>
<dbReference type="InterPro" id="IPR042178">
    <property type="entry name" value="Serpin_sf_1"/>
</dbReference>
<evidence type="ECO:0000256" key="1">
    <source>
        <dbReference type="ARBA" id="ARBA00009500"/>
    </source>
</evidence>
<evidence type="ECO:0000259" key="4">
    <source>
        <dbReference type="SMART" id="SM00093"/>
    </source>
</evidence>
<dbReference type="GO" id="GO:0005615">
    <property type="term" value="C:extracellular space"/>
    <property type="evidence" value="ECO:0007669"/>
    <property type="project" value="InterPro"/>
</dbReference>
<dbReference type="SUPFAM" id="SSF56574">
    <property type="entry name" value="Serpins"/>
    <property type="match status" value="2"/>
</dbReference>
<comment type="similarity">
    <text evidence="1 2">Belongs to the serpin family.</text>
</comment>
<feature type="domain" description="Serpin" evidence="4">
    <location>
        <begin position="18"/>
        <end position="482"/>
    </location>
</feature>
<dbReference type="Gene3D" id="2.30.39.10">
    <property type="entry name" value="Alpha-1-antitrypsin, domain 1"/>
    <property type="match status" value="1"/>
</dbReference>
<dbReference type="CDD" id="cd02043">
    <property type="entry name" value="serpinP_plants"/>
    <property type="match status" value="1"/>
</dbReference>
<accession>A0AAD8S7T0</accession>
<sequence>MQSAGGSSSSQGLAALSAGLARRLADEHASSNLVFSPLSIYTALALVAAGARGDTLDEILRVLGAQTRQELDKFVARAAGEALRDRSGSGGPLVAFACGVWSDLSCPLKPGFREAVVDGAYKAEASTVDFRGDPNGAVGLINAWAERVTNGLIDSVLGPGSVTPLTRVILGNAVYFKGKWIQPFDKKKTQNALFRRQGGAGVVDVPFMRSREYQYIAVHDRFKVLKLRYKMADDVRLSLSSSEKTKLLKETLLLQLKLQSRSFQTIQPSPLLHRAAAPFRRASSYSYNYNPPNYDDDLYSLAGPPSTQPSNDNTSSSSFRTQFSMCIFLPDADDGLPSLLDAIASRPGFLHEHLPRDEVQVGKFQVPRFKLSFHASVAAVLAKLGLRLPFHETADLSGMTEDDGSGGLPTVLSDVLHKALIEVNEEGTEAAAVTEVSYDIGCAAMSWPPPPPVDFVADHPFAYFIVEEETRAVVFAGHVLDPSTE</sequence>